<organism evidence="1 2">
    <name type="scientific">Rhipicephalus microplus</name>
    <name type="common">Cattle tick</name>
    <name type="synonym">Boophilus microplus</name>
    <dbReference type="NCBI Taxonomy" id="6941"/>
    <lineage>
        <taxon>Eukaryota</taxon>
        <taxon>Metazoa</taxon>
        <taxon>Ecdysozoa</taxon>
        <taxon>Arthropoda</taxon>
        <taxon>Chelicerata</taxon>
        <taxon>Arachnida</taxon>
        <taxon>Acari</taxon>
        <taxon>Parasitiformes</taxon>
        <taxon>Ixodida</taxon>
        <taxon>Ixodoidea</taxon>
        <taxon>Ixodidae</taxon>
        <taxon>Rhipicephalinae</taxon>
        <taxon>Rhipicephalus</taxon>
        <taxon>Boophilus</taxon>
    </lineage>
</organism>
<reference evidence="1" key="1">
    <citation type="journal article" date="2020" name="Cell">
        <title>Large-Scale Comparative Analyses of Tick Genomes Elucidate Their Genetic Diversity and Vector Capacities.</title>
        <authorList>
            <consortium name="Tick Genome and Microbiome Consortium (TIGMIC)"/>
            <person name="Jia N."/>
            <person name="Wang J."/>
            <person name="Shi W."/>
            <person name="Du L."/>
            <person name="Sun Y."/>
            <person name="Zhan W."/>
            <person name="Jiang J.F."/>
            <person name="Wang Q."/>
            <person name="Zhang B."/>
            <person name="Ji P."/>
            <person name="Bell-Sakyi L."/>
            <person name="Cui X.M."/>
            <person name="Yuan T.T."/>
            <person name="Jiang B.G."/>
            <person name="Yang W.F."/>
            <person name="Lam T.T."/>
            <person name="Chang Q.C."/>
            <person name="Ding S.J."/>
            <person name="Wang X.J."/>
            <person name="Zhu J.G."/>
            <person name="Ruan X.D."/>
            <person name="Zhao L."/>
            <person name="Wei J.T."/>
            <person name="Ye R.Z."/>
            <person name="Que T.C."/>
            <person name="Du C.H."/>
            <person name="Zhou Y.H."/>
            <person name="Cheng J.X."/>
            <person name="Dai P.F."/>
            <person name="Guo W.B."/>
            <person name="Han X.H."/>
            <person name="Huang E.J."/>
            <person name="Li L.F."/>
            <person name="Wei W."/>
            <person name="Gao Y.C."/>
            <person name="Liu J.Z."/>
            <person name="Shao H.Z."/>
            <person name="Wang X."/>
            <person name="Wang C.C."/>
            <person name="Yang T.C."/>
            <person name="Huo Q.B."/>
            <person name="Li W."/>
            <person name="Chen H.Y."/>
            <person name="Chen S.E."/>
            <person name="Zhou L.G."/>
            <person name="Ni X.B."/>
            <person name="Tian J.H."/>
            <person name="Sheng Y."/>
            <person name="Liu T."/>
            <person name="Pan Y.S."/>
            <person name="Xia L.Y."/>
            <person name="Li J."/>
            <person name="Zhao F."/>
            <person name="Cao W.C."/>
        </authorList>
    </citation>
    <scope>NUCLEOTIDE SEQUENCE</scope>
    <source>
        <strain evidence="1">Rmic-2018</strain>
    </source>
</reference>
<dbReference type="EMBL" id="JABSTU010000005">
    <property type="protein sequence ID" value="KAH8030510.1"/>
    <property type="molecule type" value="Genomic_DNA"/>
</dbReference>
<proteinExistence type="predicted"/>
<name>A0A9J6E820_RHIMP</name>
<protein>
    <submittedName>
        <fullName evidence="1">Uncharacterized protein</fullName>
    </submittedName>
</protein>
<keyword evidence="2" id="KW-1185">Reference proteome</keyword>
<dbReference type="Proteomes" id="UP000821866">
    <property type="component" value="Chromosome 3"/>
</dbReference>
<dbReference type="VEuPathDB" id="VectorBase:LOC119163047"/>
<evidence type="ECO:0000313" key="1">
    <source>
        <dbReference type="EMBL" id="KAH8030510.1"/>
    </source>
</evidence>
<dbReference type="AlphaFoldDB" id="A0A9J6E820"/>
<sequence length="118" mass="13129">MQGTLQCIVSHDDFVASDGWLQRLKERHDIVGRAKGHYVAVKCSSESDCRAWLEALQSHCQQDPQRSFVQPVERPLPCSKRVVIVDLGGCSIRAGILMEQPALPTVYFPSVCSTDRST</sequence>
<accession>A0A9J6E820</accession>
<gene>
    <name evidence="1" type="ORF">HPB51_007530</name>
</gene>
<evidence type="ECO:0000313" key="2">
    <source>
        <dbReference type="Proteomes" id="UP000821866"/>
    </source>
</evidence>
<reference evidence="1" key="2">
    <citation type="submission" date="2021-09" db="EMBL/GenBank/DDBJ databases">
        <authorList>
            <person name="Jia N."/>
            <person name="Wang J."/>
            <person name="Shi W."/>
            <person name="Du L."/>
            <person name="Sun Y."/>
            <person name="Zhan W."/>
            <person name="Jiang J."/>
            <person name="Wang Q."/>
            <person name="Zhang B."/>
            <person name="Ji P."/>
            <person name="Sakyi L.B."/>
            <person name="Cui X."/>
            <person name="Yuan T."/>
            <person name="Jiang B."/>
            <person name="Yang W."/>
            <person name="Lam T.T.-Y."/>
            <person name="Chang Q."/>
            <person name="Ding S."/>
            <person name="Wang X."/>
            <person name="Zhu J."/>
            <person name="Ruan X."/>
            <person name="Zhao L."/>
            <person name="Wei J."/>
            <person name="Que T."/>
            <person name="Du C."/>
            <person name="Cheng J."/>
            <person name="Dai P."/>
            <person name="Han X."/>
            <person name="Huang E."/>
            <person name="Gao Y."/>
            <person name="Liu J."/>
            <person name="Shao H."/>
            <person name="Ye R."/>
            <person name="Li L."/>
            <person name="Wei W."/>
            <person name="Wang X."/>
            <person name="Wang C."/>
            <person name="Huo Q."/>
            <person name="Li W."/>
            <person name="Guo W."/>
            <person name="Chen H."/>
            <person name="Chen S."/>
            <person name="Zhou L."/>
            <person name="Zhou L."/>
            <person name="Ni X."/>
            <person name="Tian J."/>
            <person name="Zhou Y."/>
            <person name="Sheng Y."/>
            <person name="Liu T."/>
            <person name="Pan Y."/>
            <person name="Xia L."/>
            <person name="Li J."/>
            <person name="Zhao F."/>
            <person name="Cao W."/>
        </authorList>
    </citation>
    <scope>NUCLEOTIDE SEQUENCE</scope>
    <source>
        <strain evidence="1">Rmic-2018</strain>
        <tissue evidence="1">Larvae</tissue>
    </source>
</reference>
<comment type="caution">
    <text evidence="1">The sequence shown here is derived from an EMBL/GenBank/DDBJ whole genome shotgun (WGS) entry which is preliminary data.</text>
</comment>